<proteinExistence type="predicted"/>
<sequence length="78" mass="8985">MEPVVFDSSKLLELIEMRMPFGKYKGCRLIDLPEPYVVWFAGQGFPPGKLGRMLQAVHEIKVNGLEYLFEPLRQMPSD</sequence>
<evidence type="ECO:0000313" key="2">
    <source>
        <dbReference type="Proteomes" id="UP000002534"/>
    </source>
</evidence>
<protein>
    <recommendedName>
        <fullName evidence="3">DUF3820 family protein</fullName>
    </recommendedName>
</protein>
<dbReference type="KEGG" id="pca:Pcar_0905"/>
<reference evidence="1 2" key="2">
    <citation type="journal article" date="2012" name="BMC Genomics">
        <title>The genome of Pelobacter carbinolicus reveals surprising metabolic capabilities and physiological features.</title>
        <authorList>
            <person name="Aklujkar M."/>
            <person name="Haveman S.A."/>
            <person name="Didonato R.Jr."/>
            <person name="Chertkov O."/>
            <person name="Han C.S."/>
            <person name="Land M.L."/>
            <person name="Brown P."/>
            <person name="Lovley D.R."/>
        </authorList>
    </citation>
    <scope>NUCLEOTIDE SEQUENCE [LARGE SCALE GENOMIC DNA]</scope>
    <source>
        <strain evidence="2">DSM 2380 / NBRC 103641 / GraBd1</strain>
    </source>
</reference>
<gene>
    <name evidence="1" type="ordered locus">Pcar_0905</name>
</gene>
<keyword evidence="2" id="KW-1185">Reference proteome</keyword>
<dbReference type="RefSeq" id="WP_011340627.1">
    <property type="nucleotide sequence ID" value="NC_007498.2"/>
</dbReference>
<dbReference type="AlphaFoldDB" id="Q3A648"/>
<reference evidence="2" key="1">
    <citation type="submission" date="2005-10" db="EMBL/GenBank/DDBJ databases">
        <title>Complete sequence of Pelobacter carbinolicus DSM 2380.</title>
        <authorList>
            <person name="Copeland A."/>
            <person name="Lucas S."/>
            <person name="Lapidus A."/>
            <person name="Barry K."/>
            <person name="Detter J.C."/>
            <person name="Glavina T."/>
            <person name="Hammon N."/>
            <person name="Israni S."/>
            <person name="Pitluck S."/>
            <person name="Chertkov O."/>
            <person name="Schmutz J."/>
            <person name="Larimer F."/>
            <person name="Land M."/>
            <person name="Kyrpides N."/>
            <person name="Ivanova N."/>
            <person name="Richardson P."/>
        </authorList>
    </citation>
    <scope>NUCLEOTIDE SEQUENCE [LARGE SCALE GENOMIC DNA]</scope>
    <source>
        <strain evidence="2">DSM 2380 / NBRC 103641 / GraBd1</strain>
    </source>
</reference>
<evidence type="ECO:0000313" key="1">
    <source>
        <dbReference type="EMBL" id="ABA88159.1"/>
    </source>
</evidence>
<accession>Q3A648</accession>
<dbReference type="InterPro" id="IPR024530">
    <property type="entry name" value="QSregVF_b"/>
</dbReference>
<dbReference type="HOGENOM" id="CLU_176025_0_0_7"/>
<dbReference type="Proteomes" id="UP000002534">
    <property type="component" value="Chromosome"/>
</dbReference>
<dbReference type="EMBL" id="CP000142">
    <property type="protein sequence ID" value="ABA88159.1"/>
    <property type="molecule type" value="Genomic_DNA"/>
</dbReference>
<name>Q3A648_SYNC1</name>
<organism evidence="1 2">
    <name type="scientific">Syntrophotalea carbinolica (strain DSM 2380 / NBRC 103641 / GraBd1)</name>
    <name type="common">Pelobacter carbinolicus</name>
    <dbReference type="NCBI Taxonomy" id="338963"/>
    <lineage>
        <taxon>Bacteria</taxon>
        <taxon>Pseudomonadati</taxon>
        <taxon>Thermodesulfobacteriota</taxon>
        <taxon>Desulfuromonadia</taxon>
        <taxon>Desulfuromonadales</taxon>
        <taxon>Syntrophotaleaceae</taxon>
        <taxon>Syntrophotalea</taxon>
    </lineage>
</organism>
<dbReference type="eggNOG" id="COG3530">
    <property type="taxonomic scope" value="Bacteria"/>
</dbReference>
<evidence type="ECO:0008006" key="3">
    <source>
        <dbReference type="Google" id="ProtNLM"/>
    </source>
</evidence>
<dbReference type="STRING" id="338963.Pcar_0905"/>
<dbReference type="OrthoDB" id="9807855at2"/>
<dbReference type="Pfam" id="PF12843">
    <property type="entry name" value="QSregVF_b"/>
    <property type="match status" value="1"/>
</dbReference>